<evidence type="ECO:0000313" key="1">
    <source>
        <dbReference type="EMBL" id="ATL69843.1"/>
    </source>
</evidence>
<organism evidence="1 2">
    <name type="scientific">Nocardia terpenica</name>
    <dbReference type="NCBI Taxonomy" id="455432"/>
    <lineage>
        <taxon>Bacteria</taxon>
        <taxon>Bacillati</taxon>
        <taxon>Actinomycetota</taxon>
        <taxon>Actinomycetes</taxon>
        <taxon>Mycobacteriales</taxon>
        <taxon>Nocardiaceae</taxon>
        <taxon>Nocardia</taxon>
    </lineage>
</organism>
<evidence type="ECO:0000313" key="2">
    <source>
        <dbReference type="Proteomes" id="UP000221961"/>
    </source>
</evidence>
<name>A0A291RQU5_9NOCA</name>
<protein>
    <submittedName>
        <fullName evidence="1">Uncharacterized protein</fullName>
    </submittedName>
</protein>
<accession>A0A291RQU5</accession>
<dbReference type="KEGG" id="ntp:CRH09_30415"/>
<sequence>MLHVAPVDSDPKVLVFLLGAELVDDRIIRDDIEVRVYRGRSDDRRVVHIDTFDHTGPIRINLNDGPAVYHGDPATGERFAEYTDF</sequence>
<gene>
    <name evidence="1" type="ORF">CRH09_30415</name>
</gene>
<reference evidence="1 2" key="1">
    <citation type="submission" date="2017-10" db="EMBL/GenBank/DDBJ databases">
        <title>Comparative genomics between pathogenic Norcardia.</title>
        <authorList>
            <person name="Zeng L."/>
        </authorList>
    </citation>
    <scope>NUCLEOTIDE SEQUENCE [LARGE SCALE GENOMIC DNA]</scope>
    <source>
        <strain evidence="1 2">NC_YFY_NT001</strain>
    </source>
</reference>
<dbReference type="Proteomes" id="UP000221961">
    <property type="component" value="Chromosome"/>
</dbReference>
<dbReference type="EMBL" id="CP023778">
    <property type="protein sequence ID" value="ATL69843.1"/>
    <property type="molecule type" value="Genomic_DNA"/>
</dbReference>
<proteinExistence type="predicted"/>
<dbReference type="AlphaFoldDB" id="A0A291RQU5"/>